<keyword evidence="3" id="KW-1185">Reference proteome</keyword>
<proteinExistence type="predicted"/>
<dbReference type="InterPro" id="IPR035985">
    <property type="entry name" value="Ubiquitin-activating_enz"/>
</dbReference>
<dbReference type="EMBL" id="UPPP01000127">
    <property type="protein sequence ID" value="VBB09616.1"/>
    <property type="molecule type" value="Genomic_DNA"/>
</dbReference>
<dbReference type="SUPFAM" id="SSF69572">
    <property type="entry name" value="Activating enzymes of the ubiquitin-like proteins"/>
    <property type="match status" value="1"/>
</dbReference>
<evidence type="ECO:0000313" key="2">
    <source>
        <dbReference type="EMBL" id="VBB09616.1"/>
    </source>
</evidence>
<dbReference type="GO" id="GO:0061503">
    <property type="term" value="F:tRNA threonylcarbamoyladenosine dehydratase"/>
    <property type="evidence" value="ECO:0007669"/>
    <property type="project" value="TreeGrafter"/>
</dbReference>
<dbReference type="AlphaFoldDB" id="A0A498RA93"/>
<dbReference type="CDD" id="cd00757">
    <property type="entry name" value="ThiF_MoeB_HesA_family"/>
    <property type="match status" value="1"/>
</dbReference>
<reference evidence="2 3" key="1">
    <citation type="submission" date="2018-06" db="EMBL/GenBank/DDBJ databases">
        <authorList>
            <person name="Strepis N."/>
        </authorList>
    </citation>
    <scope>NUCLEOTIDE SEQUENCE [LARGE SCALE GENOMIC DNA]</scope>
    <source>
        <strain evidence="2">LUCI</strain>
    </source>
</reference>
<protein>
    <recommendedName>
        <fullName evidence="1">THIF-type NAD/FAD binding fold domain-containing protein</fullName>
    </recommendedName>
</protein>
<gene>
    <name evidence="2" type="ORF">LUCI_4911</name>
</gene>
<dbReference type="Proteomes" id="UP000277811">
    <property type="component" value="Unassembled WGS sequence"/>
</dbReference>
<dbReference type="OrthoDB" id="9804286at2"/>
<evidence type="ECO:0000259" key="1">
    <source>
        <dbReference type="Pfam" id="PF00899"/>
    </source>
</evidence>
<name>A0A498RA93_9FIRM</name>
<sequence length="243" mass="25861">MGRSETLQQFAAGRIPERYQRNIGTIGIDGQLRLLNAKVAIAGAGGLGGNLIELLARQGVGYLRIIDGDSFAVHNLNRQLLATERNLGMNKAQAAARRIAEVNSDVTVDAVPAMLDEVNAVDLLAGMDVVVDALDNISSRLLLSRTAQALEIPLVHGAIAGFTGQITTLLPGRRGLETIYKMTPGSDRGIETVLGNPAVTPALAAAIQAQEVVKILTGIGEILDSQLLYFDTELNLFEIINLK</sequence>
<dbReference type="GO" id="GO:0008641">
    <property type="term" value="F:ubiquitin-like modifier activating enzyme activity"/>
    <property type="evidence" value="ECO:0007669"/>
    <property type="project" value="InterPro"/>
</dbReference>
<evidence type="ECO:0000313" key="3">
    <source>
        <dbReference type="Proteomes" id="UP000277811"/>
    </source>
</evidence>
<organism evidence="2 3">
    <name type="scientific">Lucifera butyrica</name>
    <dbReference type="NCBI Taxonomy" id="1351585"/>
    <lineage>
        <taxon>Bacteria</taxon>
        <taxon>Bacillati</taxon>
        <taxon>Bacillota</taxon>
        <taxon>Negativicutes</taxon>
        <taxon>Veillonellales</taxon>
        <taxon>Veillonellaceae</taxon>
        <taxon>Lucifera</taxon>
    </lineage>
</organism>
<feature type="domain" description="THIF-type NAD/FAD binding fold" evidence="1">
    <location>
        <begin position="19"/>
        <end position="241"/>
    </location>
</feature>
<dbReference type="GO" id="GO:0061504">
    <property type="term" value="P:cyclic threonylcarbamoyladenosine biosynthetic process"/>
    <property type="evidence" value="ECO:0007669"/>
    <property type="project" value="TreeGrafter"/>
</dbReference>
<dbReference type="Gene3D" id="3.40.50.720">
    <property type="entry name" value="NAD(P)-binding Rossmann-like Domain"/>
    <property type="match status" value="1"/>
</dbReference>
<accession>A0A498RA93</accession>
<dbReference type="PANTHER" id="PTHR43267:SF1">
    <property type="entry name" value="TRNA THREONYLCARBAMOYLADENOSINE DEHYDRATASE"/>
    <property type="match status" value="1"/>
</dbReference>
<dbReference type="RefSeq" id="WP_122630387.1">
    <property type="nucleotide sequence ID" value="NZ_UPPP01000127.1"/>
</dbReference>
<dbReference type="InterPro" id="IPR000594">
    <property type="entry name" value="ThiF_NAD_FAD-bd"/>
</dbReference>
<dbReference type="Pfam" id="PF00899">
    <property type="entry name" value="ThiF"/>
    <property type="match status" value="1"/>
</dbReference>
<dbReference type="PANTHER" id="PTHR43267">
    <property type="entry name" value="TRNA THREONYLCARBAMOYLADENOSINE DEHYDRATASE"/>
    <property type="match status" value="1"/>
</dbReference>
<dbReference type="InterPro" id="IPR045886">
    <property type="entry name" value="ThiF/MoeB/HesA"/>
</dbReference>